<dbReference type="OrthoDB" id="1043025at2759"/>
<dbReference type="Gene3D" id="1.10.510.10">
    <property type="entry name" value="Transferase(Phosphotransferase) domain 1"/>
    <property type="match status" value="1"/>
</dbReference>
<evidence type="ECO:0000313" key="11">
    <source>
        <dbReference type="Proteomes" id="UP000027195"/>
    </source>
</evidence>
<dbReference type="GO" id="GO:0038066">
    <property type="term" value="P:p38MAPK cascade"/>
    <property type="evidence" value="ECO:0007669"/>
    <property type="project" value="TreeGrafter"/>
</dbReference>
<comment type="similarity">
    <text evidence="1">Belongs to the protein kinase superfamily. STE Ser/Thr protein kinase family. MAP kinase kinase kinase subfamily.</text>
</comment>
<dbReference type="HOGENOM" id="CLU_001999_1_0_1"/>
<feature type="compositionally biased region" description="Low complexity" evidence="8">
    <location>
        <begin position="63"/>
        <end position="80"/>
    </location>
</feature>
<keyword evidence="4 7" id="KW-0547">Nucleotide-binding</keyword>
<feature type="binding site" evidence="7">
    <location>
        <position position="1092"/>
    </location>
    <ligand>
        <name>ATP</name>
        <dbReference type="ChEBI" id="CHEBI:30616"/>
    </ligand>
</feature>
<evidence type="ECO:0000259" key="9">
    <source>
        <dbReference type="PROSITE" id="PS50011"/>
    </source>
</evidence>
<dbReference type="GO" id="GO:0004674">
    <property type="term" value="F:protein serine/threonine kinase activity"/>
    <property type="evidence" value="ECO:0007669"/>
    <property type="project" value="UniProtKB-KW"/>
</dbReference>
<evidence type="ECO:0000256" key="7">
    <source>
        <dbReference type="PROSITE-ProRule" id="PRU10141"/>
    </source>
</evidence>
<dbReference type="PROSITE" id="PS00108">
    <property type="entry name" value="PROTEIN_KINASE_ST"/>
    <property type="match status" value="1"/>
</dbReference>
<dbReference type="PROSITE" id="PS00107">
    <property type="entry name" value="PROTEIN_KINASE_ATP"/>
    <property type="match status" value="1"/>
</dbReference>
<keyword evidence="5" id="KW-0418">Kinase</keyword>
<sequence length="1404" mass="159515">MPTRPPLQGKSSMGARKHTPTLSPHLEDTPAGDDAWNDMGRWQQSLPSSSQPSFPRARFKLRSSSSYSSEISSGSSQASSVPDTNSNPPKPPQKRYSEKYYQLFKKYQNPSSVEQEDMEKLHFQRPLGHSTDGGETDDEDADITYVAARTATLADDLELDGAAELGQRDMERLEWQAMLSSVLSGEVLRTEKTRIARALESSEAHRNRLDIWYGLRAFAHRKTVESERQYLEEGRLRTVKPIVDEILNFRVISPDDPDAADTPPPPPIQQITGVLNRLDYAQSLYPSLQDMESEHPACTEKEFTSRRDVLVSWVNVANSLRYQIDSLKTWTGSDKLDVTEPNTTAEVPIQKSKPAPEEHADSTTFVERIIKDSLQGTFEKGGLAKIHAPVRSAKLLLILYGDRFDELNLPKFEDELVLLISFPTRLMEALLRVRLEYALKLKEPNLLTIDQMLDDFRTSIGFACALKAEYEDFMASDAEGYWDLPPSISPTYDTVIIESLQFFFKLIDWKLKGGDKEVSLKETELLEMEWGLMCDVALMTEKGAAVVAEQLCGITNRLTVRVVNLFETQMKTPKYVPSQRTLLERASGKDTRKENSVEGTVRYFGNVLEDVRPRFRKLQRFSRLIMQRFTNSAEYSLDSMDIDPFIEALVATDHFLVYTNTYEEEGVYIIGHPLLKDRTDKVIRMLQQSFDVNDMADPEEESISGEENAPSYLLLLSPTDRFLWRGEVVMMDVPKVEFELRDRRVRLIANGSRDRLAESKLLFAEVFLRDERADTVDDDGDDDEDNDDDREEEEMSTPMGPLACVIEQQAHLPTVNRELRRILRTSNKVSEAIVESLHQVRQAANGVQGTQELVENWFVFASELAQRLVDKALSPKVDRLLTRLAISWVAFICDDCDPTDSKTFRWAINALEFAMIRTRGKYILQLSESDFSLLRQKVASCVTLLVSHFDILGARSSLEAKKEKERLAEMRQEQSATDEFFLFNHRPAPPNLSPGPTRDRFFQEKEEEEQTRPTFWKLRELDQRREEIELAEQRIGRVLDTEKPEDRSLLSLAASRSRVAIRWQQGRFIGGGAFGSVYLAVNLDSGELMAVKEIRFKDASSLSNLSKQIRDELNVMSMLHHPNIVEYYGIEVHRDKVFIFEEYCQGGSLSGLLEHGRIEDESVVQVYTLQMLEGLAYLHKASVVHRDVKPDNILLDHMGVIKFVDFGAAKVLAAKTRGSVQRSRVPIPSMTGVVPGMLGMMDNSLTGTPMYMSPEMIKNDQRGRHGAMDIWSLGCVVLECVTGRKPWRNLDNEWAIMFHIGVATNHPPLPEPGQLSEVGISFIKACLTIDPMVRPSAEELFEHPWMISIREGMIEYENETMMSDMPSTPGTGSAALPMDWFEGSAKQEDEEAYFRSSTSERSYN</sequence>
<dbReference type="InParanoid" id="A0A067MXH5"/>
<dbReference type="EMBL" id="KL198017">
    <property type="protein sequence ID" value="KDQ20448.1"/>
    <property type="molecule type" value="Genomic_DNA"/>
</dbReference>
<dbReference type="Pfam" id="PF00069">
    <property type="entry name" value="Pkinase"/>
    <property type="match status" value="1"/>
</dbReference>
<keyword evidence="2" id="KW-0723">Serine/threonine-protein kinase</keyword>
<dbReference type="InterPro" id="IPR011009">
    <property type="entry name" value="Kinase-like_dom_sf"/>
</dbReference>
<evidence type="ECO:0000256" key="4">
    <source>
        <dbReference type="ARBA" id="ARBA00022741"/>
    </source>
</evidence>
<evidence type="ECO:0000256" key="6">
    <source>
        <dbReference type="ARBA" id="ARBA00022840"/>
    </source>
</evidence>
<dbReference type="InterPro" id="IPR017441">
    <property type="entry name" value="Protein_kinase_ATP_BS"/>
</dbReference>
<organism evidence="10 11">
    <name type="scientific">Botryobasidium botryosum (strain FD-172 SS1)</name>
    <dbReference type="NCBI Taxonomy" id="930990"/>
    <lineage>
        <taxon>Eukaryota</taxon>
        <taxon>Fungi</taxon>
        <taxon>Dikarya</taxon>
        <taxon>Basidiomycota</taxon>
        <taxon>Agaricomycotina</taxon>
        <taxon>Agaricomycetes</taxon>
        <taxon>Cantharellales</taxon>
        <taxon>Botryobasidiaceae</taxon>
        <taxon>Botryobasidium</taxon>
    </lineage>
</organism>
<name>A0A067MXH5_BOTB1</name>
<dbReference type="GO" id="GO:0005524">
    <property type="term" value="F:ATP binding"/>
    <property type="evidence" value="ECO:0007669"/>
    <property type="project" value="UniProtKB-UniRule"/>
</dbReference>
<feature type="region of interest" description="Disordered" evidence="8">
    <location>
        <begin position="1"/>
        <end position="95"/>
    </location>
</feature>
<feature type="compositionally biased region" description="Acidic residues" evidence="8">
    <location>
        <begin position="776"/>
        <end position="795"/>
    </location>
</feature>
<evidence type="ECO:0000256" key="5">
    <source>
        <dbReference type="ARBA" id="ARBA00022777"/>
    </source>
</evidence>
<proteinExistence type="inferred from homology"/>
<dbReference type="PROSITE" id="PS50011">
    <property type="entry name" value="PROTEIN_KINASE_DOM"/>
    <property type="match status" value="1"/>
</dbReference>
<accession>A0A067MXH5</accession>
<dbReference type="SMART" id="SM00220">
    <property type="entry name" value="S_TKc"/>
    <property type="match status" value="1"/>
</dbReference>
<dbReference type="FunCoup" id="A0A067MXH5">
    <property type="interactions" value="428"/>
</dbReference>
<keyword evidence="3" id="KW-0808">Transferase</keyword>
<evidence type="ECO:0000256" key="8">
    <source>
        <dbReference type="SAM" id="MobiDB-lite"/>
    </source>
</evidence>
<reference evidence="11" key="1">
    <citation type="journal article" date="2014" name="Proc. Natl. Acad. Sci. U.S.A.">
        <title>Extensive sampling of basidiomycete genomes demonstrates inadequacy of the white-rot/brown-rot paradigm for wood decay fungi.</title>
        <authorList>
            <person name="Riley R."/>
            <person name="Salamov A.A."/>
            <person name="Brown D.W."/>
            <person name="Nagy L.G."/>
            <person name="Floudas D."/>
            <person name="Held B.W."/>
            <person name="Levasseur A."/>
            <person name="Lombard V."/>
            <person name="Morin E."/>
            <person name="Otillar R."/>
            <person name="Lindquist E.A."/>
            <person name="Sun H."/>
            <person name="LaButti K.M."/>
            <person name="Schmutz J."/>
            <person name="Jabbour D."/>
            <person name="Luo H."/>
            <person name="Baker S.E."/>
            <person name="Pisabarro A.G."/>
            <person name="Walton J.D."/>
            <person name="Blanchette R.A."/>
            <person name="Henrissat B."/>
            <person name="Martin F."/>
            <person name="Cullen D."/>
            <person name="Hibbett D.S."/>
            <person name="Grigoriev I.V."/>
        </authorList>
    </citation>
    <scope>NUCLEOTIDE SEQUENCE [LARGE SCALE GENOMIC DNA]</scope>
    <source>
        <strain evidence="11">FD-172 SS1</strain>
    </source>
</reference>
<keyword evidence="6 7" id="KW-0067">ATP-binding</keyword>
<feature type="region of interest" description="Disordered" evidence="8">
    <location>
        <begin position="774"/>
        <end position="801"/>
    </location>
</feature>
<dbReference type="CDD" id="cd06626">
    <property type="entry name" value="STKc_MEKK4"/>
    <property type="match status" value="1"/>
</dbReference>
<feature type="compositionally biased region" description="Low complexity" evidence="8">
    <location>
        <begin position="43"/>
        <end position="55"/>
    </location>
</feature>
<dbReference type="InterPro" id="IPR008271">
    <property type="entry name" value="Ser/Thr_kinase_AS"/>
</dbReference>
<dbReference type="PANTHER" id="PTHR48016:SF32">
    <property type="entry name" value="MITOGEN-ACTIVATED PROTEIN KINASE KINASE KINASE 4"/>
    <property type="match status" value="1"/>
</dbReference>
<feature type="domain" description="Protein kinase" evidence="9">
    <location>
        <begin position="1063"/>
        <end position="1346"/>
    </location>
</feature>
<keyword evidence="11" id="KW-1185">Reference proteome</keyword>
<evidence type="ECO:0000256" key="1">
    <source>
        <dbReference type="ARBA" id="ARBA00006529"/>
    </source>
</evidence>
<dbReference type="PANTHER" id="PTHR48016">
    <property type="entry name" value="MAP KINASE KINASE KINASE SSK2-RELATED-RELATED"/>
    <property type="match status" value="1"/>
</dbReference>
<dbReference type="STRING" id="930990.A0A067MXH5"/>
<dbReference type="Proteomes" id="UP000027195">
    <property type="component" value="Unassembled WGS sequence"/>
</dbReference>
<evidence type="ECO:0000256" key="2">
    <source>
        <dbReference type="ARBA" id="ARBA00022527"/>
    </source>
</evidence>
<gene>
    <name evidence="10" type="ORF">BOTBODRAFT_307461</name>
</gene>
<evidence type="ECO:0000256" key="3">
    <source>
        <dbReference type="ARBA" id="ARBA00022679"/>
    </source>
</evidence>
<dbReference type="InterPro" id="IPR000719">
    <property type="entry name" value="Prot_kinase_dom"/>
</dbReference>
<dbReference type="SUPFAM" id="SSF56112">
    <property type="entry name" value="Protein kinase-like (PK-like)"/>
    <property type="match status" value="1"/>
</dbReference>
<dbReference type="InterPro" id="IPR050538">
    <property type="entry name" value="MAP_kinase_kinase_kinase"/>
</dbReference>
<protein>
    <recommendedName>
        <fullName evidence="9">Protein kinase domain-containing protein</fullName>
    </recommendedName>
</protein>
<feature type="region of interest" description="Disordered" evidence="8">
    <location>
        <begin position="337"/>
        <end position="360"/>
    </location>
</feature>
<evidence type="ECO:0000313" key="10">
    <source>
        <dbReference type="EMBL" id="KDQ20448.1"/>
    </source>
</evidence>